<accession>A0A6G4UE42</accession>
<comment type="caution">
    <text evidence="2">The sequence shown here is derived from an EMBL/GenBank/DDBJ whole genome shotgun (WGS) entry which is preliminary data.</text>
</comment>
<protein>
    <submittedName>
        <fullName evidence="2">N-acetylmuramoyl-L-alanine amidase</fullName>
    </submittedName>
</protein>
<dbReference type="PANTHER" id="PTHR11022:SF41">
    <property type="entry name" value="PEPTIDOGLYCAN-RECOGNITION PROTEIN LC-RELATED"/>
    <property type="match status" value="1"/>
</dbReference>
<dbReference type="RefSeq" id="WP_165245448.1">
    <property type="nucleotide sequence ID" value="NZ_JAAKZV010000384.1"/>
</dbReference>
<reference evidence="2 3" key="1">
    <citation type="submission" date="2020-02" db="EMBL/GenBank/DDBJ databases">
        <title>Whole-genome analyses of novel actinobacteria.</title>
        <authorList>
            <person name="Sahin N."/>
        </authorList>
    </citation>
    <scope>NUCLEOTIDE SEQUENCE [LARGE SCALE GENOMIC DNA]</scope>
    <source>
        <strain evidence="2 3">A7024</strain>
    </source>
</reference>
<evidence type="ECO:0000313" key="2">
    <source>
        <dbReference type="EMBL" id="NGN70010.1"/>
    </source>
</evidence>
<dbReference type="SUPFAM" id="SSF55846">
    <property type="entry name" value="N-acetylmuramoyl-L-alanine amidase-like"/>
    <property type="match status" value="1"/>
</dbReference>
<dbReference type="Proteomes" id="UP000481583">
    <property type="component" value="Unassembled WGS sequence"/>
</dbReference>
<dbReference type="GO" id="GO:0009253">
    <property type="term" value="P:peptidoglycan catabolic process"/>
    <property type="evidence" value="ECO:0007669"/>
    <property type="project" value="InterPro"/>
</dbReference>
<evidence type="ECO:0000256" key="1">
    <source>
        <dbReference type="SAM" id="MobiDB-lite"/>
    </source>
</evidence>
<dbReference type="InterPro" id="IPR002502">
    <property type="entry name" value="Amidase_domain"/>
</dbReference>
<sequence length="247" mass="28297">MKRPENPNWQLTAREWARRAEQVGQQPLHGGHEEGKGKDKDKREAEAAELSTPRTPRFISRTEWKAEEPEETPNTREFWPEWGGIVIHYTGGGDEMMDKHDWDPRDPWHTCYGQVILIQRKQMHPWPVIGGEDYSDIAYNYLVCRHGYTFVGRGLMVQPGANGSPDPKHPKWNNERYYAICGLLGSENKEPPQAMLDEIKAVADWVRTNDQAGARIEGRHVKGHRELGSSDDCPGSLYPYIGKGYFD</sequence>
<keyword evidence="3" id="KW-1185">Reference proteome</keyword>
<dbReference type="CDD" id="cd06583">
    <property type="entry name" value="PGRP"/>
    <property type="match status" value="1"/>
</dbReference>
<feature type="region of interest" description="Disordered" evidence="1">
    <location>
        <begin position="1"/>
        <end position="77"/>
    </location>
</feature>
<dbReference type="InterPro" id="IPR015510">
    <property type="entry name" value="PGRP"/>
</dbReference>
<dbReference type="InterPro" id="IPR036505">
    <property type="entry name" value="Amidase/PGRP_sf"/>
</dbReference>
<evidence type="ECO:0000313" key="3">
    <source>
        <dbReference type="Proteomes" id="UP000481583"/>
    </source>
</evidence>
<dbReference type="Gene3D" id="3.40.80.10">
    <property type="entry name" value="Peptidoglycan recognition protein-like"/>
    <property type="match status" value="1"/>
</dbReference>
<name>A0A6G4UE42_9ACTN</name>
<proteinExistence type="predicted"/>
<dbReference type="PANTHER" id="PTHR11022">
    <property type="entry name" value="PEPTIDOGLYCAN RECOGNITION PROTEIN"/>
    <property type="match status" value="1"/>
</dbReference>
<dbReference type="AlphaFoldDB" id="A0A6G4UE42"/>
<feature type="compositionally biased region" description="Basic and acidic residues" evidence="1">
    <location>
        <begin position="30"/>
        <end position="46"/>
    </location>
</feature>
<organism evidence="2 3">
    <name type="scientific">Streptomyces coryli</name>
    <dbReference type="NCBI Taxonomy" id="1128680"/>
    <lineage>
        <taxon>Bacteria</taxon>
        <taxon>Bacillati</taxon>
        <taxon>Actinomycetota</taxon>
        <taxon>Actinomycetes</taxon>
        <taxon>Kitasatosporales</taxon>
        <taxon>Streptomycetaceae</taxon>
        <taxon>Streptomyces</taxon>
    </lineage>
</organism>
<dbReference type="EMBL" id="JAAKZV010000384">
    <property type="protein sequence ID" value="NGN70010.1"/>
    <property type="molecule type" value="Genomic_DNA"/>
</dbReference>
<dbReference type="GO" id="GO:0008745">
    <property type="term" value="F:N-acetylmuramoyl-L-alanine amidase activity"/>
    <property type="evidence" value="ECO:0007669"/>
    <property type="project" value="InterPro"/>
</dbReference>
<gene>
    <name evidence="2" type="ORF">G5C51_39750</name>
</gene>